<dbReference type="Pfam" id="PF10410">
    <property type="entry name" value="DnaB_bind"/>
    <property type="match status" value="1"/>
</dbReference>
<dbReference type="CDD" id="cd03364">
    <property type="entry name" value="TOPRIM_DnaG_primases"/>
    <property type="match status" value="1"/>
</dbReference>
<dbReference type="HAMAP" id="MF_00974">
    <property type="entry name" value="DNA_primase_DnaG"/>
    <property type="match status" value="1"/>
</dbReference>
<evidence type="ECO:0000256" key="12">
    <source>
        <dbReference type="HAMAP-Rule" id="MF_00974"/>
    </source>
</evidence>
<evidence type="ECO:0000259" key="14">
    <source>
        <dbReference type="PROSITE" id="PS50880"/>
    </source>
</evidence>
<organism evidence="15 16">
    <name type="scientific">Reichenbachiella agarivorans</name>
    <dbReference type="NCBI Taxonomy" id="2979464"/>
    <lineage>
        <taxon>Bacteria</taxon>
        <taxon>Pseudomonadati</taxon>
        <taxon>Bacteroidota</taxon>
        <taxon>Cytophagia</taxon>
        <taxon>Cytophagales</taxon>
        <taxon>Reichenbachiellaceae</taxon>
        <taxon>Reichenbachiella</taxon>
    </lineage>
</organism>
<evidence type="ECO:0000313" key="15">
    <source>
        <dbReference type="EMBL" id="UXP31443.1"/>
    </source>
</evidence>
<evidence type="ECO:0000256" key="13">
    <source>
        <dbReference type="PIRNR" id="PIRNR002811"/>
    </source>
</evidence>
<dbReference type="SUPFAM" id="SSF56731">
    <property type="entry name" value="DNA primase core"/>
    <property type="match status" value="1"/>
</dbReference>
<reference evidence="15" key="1">
    <citation type="submission" date="2022-09" db="EMBL/GenBank/DDBJ databases">
        <title>Comparative genomics and taxonomic characterization of three novel marine species of genus Reichenbachiella exhibiting antioxidant and polysaccharide degradation activities.</title>
        <authorList>
            <person name="Muhammad N."/>
            <person name="Lee Y.-J."/>
            <person name="Ko J."/>
            <person name="Kim S.-G."/>
        </authorList>
    </citation>
    <scope>NUCLEOTIDE SEQUENCE</scope>
    <source>
        <strain evidence="15">BKB1-1</strain>
    </source>
</reference>
<dbReference type="InterPro" id="IPR006171">
    <property type="entry name" value="TOPRIM_dom"/>
</dbReference>
<dbReference type="Gene3D" id="3.40.1360.10">
    <property type="match status" value="1"/>
</dbReference>
<dbReference type="InterPro" id="IPR006295">
    <property type="entry name" value="DNA_primase_DnaG"/>
</dbReference>
<dbReference type="SMART" id="SM00493">
    <property type="entry name" value="TOPRIM"/>
    <property type="match status" value="1"/>
</dbReference>
<dbReference type="EMBL" id="CP106679">
    <property type="protein sequence ID" value="UXP31443.1"/>
    <property type="molecule type" value="Genomic_DNA"/>
</dbReference>
<dbReference type="Proteomes" id="UP001065174">
    <property type="component" value="Chromosome"/>
</dbReference>
<dbReference type="InterPro" id="IPR030846">
    <property type="entry name" value="DnaG_bac"/>
</dbReference>
<sequence>MISNHTIEEIKNRMDIYEVISDFVQLKKAGSSYKALSPFTDEKTPSFVVSPSKNIFKCFSTGKGGDPITFLMEIDGLSYMEALKYLAQKYGITVEEDERSEEYNHAQNERESLFIALNFAKDHFVDNLWNSDEGKNIGLTYFKERGFSEETMRTFDLGYALDQWQGLIDASNKKGYNEAYLEKAGLKIVKEDKSYDRFRGRVTFPIHNISGKVIAFGARTLKSQEKGPKYINSPETDLYTKSKILYGIFQAKNEIRNLANCYLVEGYTDVISLYQAGIKNVVASSGTSLTEDQIKLIKRYTDNVTVLFDGDKAGIKASMRGIDMMLTGGLNVKAVRFPDGEDPDSYSRQIGGEAFKAYLNKNSLDFISFKTDLYISGTVDPIKRAESIREVVHSISLIPDPIKRTVYLQQSSSQLGIEESTLLTELNKLLLNESKAKYQAPMPMEPPADLFADPQDLEEQVLPQTVLQNQERENIRMLINYGQELIVGLEGQEINLAQYILTESEDIEFTTPIYDRLLNIFKENLLEGKVTSLRDLLSHSDEEVRTVAVDLSTERHELSPNWSDKFQISVAHERDTLKKSAFGSILRLKFRIIRKMIADNMDKMKLAVDEKEIDGYLSVISDLKKMEMAIAKELGNVTVK</sequence>
<keyword evidence="10 12" id="KW-0238">DNA-binding</keyword>
<comment type="function">
    <text evidence="12 13">RNA polymerase that catalyzes the synthesis of short RNA molecules used as primers for DNA polymerase during DNA replication.</text>
</comment>
<dbReference type="PIRSF" id="PIRSF002811">
    <property type="entry name" value="DnaG"/>
    <property type="match status" value="1"/>
</dbReference>
<keyword evidence="2 12" id="KW-0639">Primosome</keyword>
<evidence type="ECO:0000256" key="5">
    <source>
        <dbReference type="ARBA" id="ARBA00022705"/>
    </source>
</evidence>
<proteinExistence type="inferred from homology"/>
<dbReference type="InterPro" id="IPR050219">
    <property type="entry name" value="DnaG_primase"/>
</dbReference>
<comment type="subunit">
    <text evidence="12">Monomer. Interacts with DnaB.</text>
</comment>
<evidence type="ECO:0000256" key="10">
    <source>
        <dbReference type="ARBA" id="ARBA00023125"/>
    </source>
</evidence>
<dbReference type="InterPro" id="IPR013264">
    <property type="entry name" value="DNAG_N"/>
</dbReference>
<evidence type="ECO:0000256" key="9">
    <source>
        <dbReference type="ARBA" id="ARBA00022842"/>
    </source>
</evidence>
<keyword evidence="3 12" id="KW-0808">Transferase</keyword>
<dbReference type="InterPro" id="IPR037068">
    <property type="entry name" value="DNA_primase_core_N_sf"/>
</dbReference>
<dbReference type="InterPro" id="IPR034151">
    <property type="entry name" value="TOPRIM_DnaG_bac"/>
</dbReference>
<keyword evidence="9" id="KW-0460">Magnesium</keyword>
<keyword evidence="8 13" id="KW-0862">Zinc</keyword>
<comment type="similarity">
    <text evidence="12 13">Belongs to the DnaG primase family.</text>
</comment>
<keyword evidence="4 12" id="KW-0548">Nucleotidyltransferase</keyword>
<dbReference type="PROSITE" id="PS50880">
    <property type="entry name" value="TOPRIM"/>
    <property type="match status" value="1"/>
</dbReference>
<dbReference type="SMART" id="SM00400">
    <property type="entry name" value="ZnF_CHCC"/>
    <property type="match status" value="1"/>
</dbReference>
<dbReference type="Pfam" id="PF13155">
    <property type="entry name" value="Toprim_2"/>
    <property type="match status" value="1"/>
</dbReference>
<keyword evidence="16" id="KW-1185">Reference proteome</keyword>
<dbReference type="NCBIfam" id="TIGR01391">
    <property type="entry name" value="dnaG"/>
    <property type="match status" value="1"/>
</dbReference>
<evidence type="ECO:0000256" key="11">
    <source>
        <dbReference type="ARBA" id="ARBA00023163"/>
    </source>
</evidence>
<dbReference type="Pfam" id="PF01807">
    <property type="entry name" value="Zn_ribbon_DnaG"/>
    <property type="match status" value="1"/>
</dbReference>
<evidence type="ECO:0000256" key="8">
    <source>
        <dbReference type="ARBA" id="ARBA00022833"/>
    </source>
</evidence>
<evidence type="ECO:0000256" key="1">
    <source>
        <dbReference type="ARBA" id="ARBA00022478"/>
    </source>
</evidence>
<dbReference type="RefSeq" id="WP_262308882.1">
    <property type="nucleotide sequence ID" value="NZ_CP106679.1"/>
</dbReference>
<keyword evidence="11 12" id="KW-0804">Transcription</keyword>
<dbReference type="InterPro" id="IPR019475">
    <property type="entry name" value="DNA_primase_DnaB-bd"/>
</dbReference>
<keyword evidence="7" id="KW-0863">Zinc-finger</keyword>
<comment type="cofactor">
    <cofactor evidence="13">
        <name>Zn(2+)</name>
        <dbReference type="ChEBI" id="CHEBI:29105"/>
    </cofactor>
    <text evidence="13">Binds 1 zinc ion per monomer.</text>
</comment>
<gene>
    <name evidence="12 15" type="primary">dnaG</name>
    <name evidence="15" type="ORF">N6H18_13895</name>
</gene>
<dbReference type="PANTHER" id="PTHR30313">
    <property type="entry name" value="DNA PRIMASE"/>
    <property type="match status" value="1"/>
</dbReference>
<dbReference type="InterPro" id="IPR036977">
    <property type="entry name" value="DNA_primase_Znf_CHC2"/>
</dbReference>
<dbReference type="Pfam" id="PF08275">
    <property type="entry name" value="DNAG_N"/>
    <property type="match status" value="1"/>
</dbReference>
<accession>A0ABY6CLR0</accession>
<comment type="caution">
    <text evidence="12">Lacks conserved residue(s) required for the propagation of feature annotation.</text>
</comment>
<keyword evidence="1 12" id="KW-0240">DNA-directed RNA polymerase</keyword>
<dbReference type="Gene3D" id="3.90.580.10">
    <property type="entry name" value="Zinc finger, CHC2-type domain"/>
    <property type="match status" value="1"/>
</dbReference>
<evidence type="ECO:0000256" key="4">
    <source>
        <dbReference type="ARBA" id="ARBA00022695"/>
    </source>
</evidence>
<evidence type="ECO:0000256" key="2">
    <source>
        <dbReference type="ARBA" id="ARBA00022515"/>
    </source>
</evidence>
<dbReference type="PANTHER" id="PTHR30313:SF2">
    <property type="entry name" value="DNA PRIMASE"/>
    <property type="match status" value="1"/>
</dbReference>
<dbReference type="Gene3D" id="3.90.980.10">
    <property type="entry name" value="DNA primase, catalytic core, N-terminal domain"/>
    <property type="match status" value="1"/>
</dbReference>
<dbReference type="InterPro" id="IPR002694">
    <property type="entry name" value="Znf_CHC2"/>
</dbReference>
<keyword evidence="6 13" id="KW-0479">Metal-binding</keyword>
<evidence type="ECO:0000256" key="6">
    <source>
        <dbReference type="ARBA" id="ARBA00022723"/>
    </source>
</evidence>
<comment type="catalytic activity">
    <reaction evidence="12">
        <text>ssDNA + n NTP = ssDNA/pppN(pN)n-1 hybrid + (n-1) diphosphate.</text>
        <dbReference type="EC" id="2.7.7.101"/>
    </reaction>
</comment>
<keyword evidence="5 12" id="KW-0235">DNA replication</keyword>
<name>A0ABY6CLR0_9BACT</name>
<evidence type="ECO:0000313" key="16">
    <source>
        <dbReference type="Proteomes" id="UP001065174"/>
    </source>
</evidence>
<feature type="domain" description="Toprim" evidence="14">
    <location>
        <begin position="259"/>
        <end position="342"/>
    </location>
</feature>
<evidence type="ECO:0000256" key="7">
    <source>
        <dbReference type="ARBA" id="ARBA00022771"/>
    </source>
</evidence>
<dbReference type="SUPFAM" id="SSF57783">
    <property type="entry name" value="Zinc beta-ribbon"/>
    <property type="match status" value="1"/>
</dbReference>
<protein>
    <recommendedName>
        <fullName evidence="12 13">DNA primase</fullName>
        <ecNumber evidence="12">2.7.7.101</ecNumber>
    </recommendedName>
</protein>
<evidence type="ECO:0000256" key="3">
    <source>
        <dbReference type="ARBA" id="ARBA00022679"/>
    </source>
</evidence>
<dbReference type="EC" id="2.7.7.101" evidence="12"/>